<evidence type="ECO:0000313" key="1">
    <source>
        <dbReference type="EMBL" id="KEH25711.1"/>
    </source>
</evidence>
<gene>
    <name evidence="1" type="ordered locus">MTR_6g033715</name>
</gene>
<dbReference type="EnsemblPlants" id="KEH25711">
    <property type="protein sequence ID" value="KEH25711"/>
    <property type="gene ID" value="MTR_6g033715"/>
</dbReference>
<evidence type="ECO:0000313" key="3">
    <source>
        <dbReference type="Proteomes" id="UP000002051"/>
    </source>
</evidence>
<organism evidence="1 3">
    <name type="scientific">Medicago truncatula</name>
    <name type="common">Barrel medic</name>
    <name type="synonym">Medicago tribuloides</name>
    <dbReference type="NCBI Taxonomy" id="3880"/>
    <lineage>
        <taxon>Eukaryota</taxon>
        <taxon>Viridiplantae</taxon>
        <taxon>Streptophyta</taxon>
        <taxon>Embryophyta</taxon>
        <taxon>Tracheophyta</taxon>
        <taxon>Spermatophyta</taxon>
        <taxon>Magnoliopsida</taxon>
        <taxon>eudicotyledons</taxon>
        <taxon>Gunneridae</taxon>
        <taxon>Pentapetalae</taxon>
        <taxon>rosids</taxon>
        <taxon>fabids</taxon>
        <taxon>Fabales</taxon>
        <taxon>Fabaceae</taxon>
        <taxon>Papilionoideae</taxon>
        <taxon>50 kb inversion clade</taxon>
        <taxon>NPAAA clade</taxon>
        <taxon>Hologalegina</taxon>
        <taxon>IRL clade</taxon>
        <taxon>Trifolieae</taxon>
        <taxon>Medicago</taxon>
    </lineage>
</organism>
<dbReference type="Proteomes" id="UP000002051">
    <property type="component" value="Chromosome 6"/>
</dbReference>
<keyword evidence="3" id="KW-1185">Reference proteome</keyword>
<sequence>MEKITFLLCASAFKVLICGSCSISIPLINFVSFCRYMLNSPCVSGNRIVLLDSRYIFKKSCYPFENPIQESNMSNKMNDARVTGAKFAAEVINFL</sequence>
<name>A0A072U8K7_MEDTR</name>
<keyword evidence="1" id="KW-0472">Membrane</keyword>
<reference evidence="1 3" key="2">
    <citation type="journal article" date="2014" name="BMC Genomics">
        <title>An improved genome release (version Mt4.0) for the model legume Medicago truncatula.</title>
        <authorList>
            <person name="Tang H."/>
            <person name="Krishnakumar V."/>
            <person name="Bidwell S."/>
            <person name="Rosen B."/>
            <person name="Chan A."/>
            <person name="Zhou S."/>
            <person name="Gentzbittel L."/>
            <person name="Childs K.L."/>
            <person name="Yandell M."/>
            <person name="Gundlach H."/>
            <person name="Mayer K.F."/>
            <person name="Schwartz D.C."/>
            <person name="Town C.D."/>
        </authorList>
    </citation>
    <scope>GENOME REANNOTATION</scope>
    <source>
        <strain evidence="1">A17</strain>
        <strain evidence="2 3">cv. Jemalong A17</strain>
    </source>
</reference>
<dbReference type="AlphaFoldDB" id="A0A072U8K7"/>
<evidence type="ECO:0000313" key="2">
    <source>
        <dbReference type="EnsemblPlants" id="KEH25711"/>
    </source>
</evidence>
<reference evidence="2" key="3">
    <citation type="submission" date="2015-04" db="UniProtKB">
        <authorList>
            <consortium name="EnsemblPlants"/>
        </authorList>
    </citation>
    <scope>IDENTIFICATION</scope>
    <source>
        <strain evidence="2">cv. Jemalong A17</strain>
    </source>
</reference>
<dbReference type="EMBL" id="CM001222">
    <property type="protein sequence ID" value="KEH25711.1"/>
    <property type="molecule type" value="Genomic_DNA"/>
</dbReference>
<accession>A0A072U8K7</accession>
<proteinExistence type="predicted"/>
<reference evidence="1 3" key="1">
    <citation type="journal article" date="2011" name="Nature">
        <title>The Medicago genome provides insight into the evolution of rhizobial symbioses.</title>
        <authorList>
            <person name="Young N.D."/>
            <person name="Debelle F."/>
            <person name="Oldroyd G.E."/>
            <person name="Geurts R."/>
            <person name="Cannon S.B."/>
            <person name="Udvardi M.K."/>
            <person name="Benedito V.A."/>
            <person name="Mayer K.F."/>
            <person name="Gouzy J."/>
            <person name="Schoof H."/>
            <person name="Van de Peer Y."/>
            <person name="Proost S."/>
            <person name="Cook D.R."/>
            <person name="Meyers B.C."/>
            <person name="Spannagl M."/>
            <person name="Cheung F."/>
            <person name="De Mita S."/>
            <person name="Krishnakumar V."/>
            <person name="Gundlach H."/>
            <person name="Zhou S."/>
            <person name="Mudge J."/>
            <person name="Bharti A.K."/>
            <person name="Murray J.D."/>
            <person name="Naoumkina M.A."/>
            <person name="Rosen B."/>
            <person name="Silverstein K.A."/>
            <person name="Tang H."/>
            <person name="Rombauts S."/>
            <person name="Zhao P.X."/>
            <person name="Zhou P."/>
            <person name="Barbe V."/>
            <person name="Bardou P."/>
            <person name="Bechner M."/>
            <person name="Bellec A."/>
            <person name="Berger A."/>
            <person name="Berges H."/>
            <person name="Bidwell S."/>
            <person name="Bisseling T."/>
            <person name="Choisne N."/>
            <person name="Couloux A."/>
            <person name="Denny R."/>
            <person name="Deshpande S."/>
            <person name="Dai X."/>
            <person name="Doyle J.J."/>
            <person name="Dudez A.M."/>
            <person name="Farmer A.D."/>
            <person name="Fouteau S."/>
            <person name="Franken C."/>
            <person name="Gibelin C."/>
            <person name="Gish J."/>
            <person name="Goldstein S."/>
            <person name="Gonzalez A.J."/>
            <person name="Green P.J."/>
            <person name="Hallab A."/>
            <person name="Hartog M."/>
            <person name="Hua A."/>
            <person name="Humphray S.J."/>
            <person name="Jeong D.H."/>
            <person name="Jing Y."/>
            <person name="Jocker A."/>
            <person name="Kenton S.M."/>
            <person name="Kim D.J."/>
            <person name="Klee K."/>
            <person name="Lai H."/>
            <person name="Lang C."/>
            <person name="Lin S."/>
            <person name="Macmil S.L."/>
            <person name="Magdelenat G."/>
            <person name="Matthews L."/>
            <person name="McCorrison J."/>
            <person name="Monaghan E.L."/>
            <person name="Mun J.H."/>
            <person name="Najar F.Z."/>
            <person name="Nicholson C."/>
            <person name="Noirot C."/>
            <person name="O'Bleness M."/>
            <person name="Paule C.R."/>
            <person name="Poulain J."/>
            <person name="Prion F."/>
            <person name="Qin B."/>
            <person name="Qu C."/>
            <person name="Retzel E.F."/>
            <person name="Riddle C."/>
            <person name="Sallet E."/>
            <person name="Samain S."/>
            <person name="Samson N."/>
            <person name="Sanders I."/>
            <person name="Saurat O."/>
            <person name="Scarpelli C."/>
            <person name="Schiex T."/>
            <person name="Segurens B."/>
            <person name="Severin A.J."/>
            <person name="Sherrier D.J."/>
            <person name="Shi R."/>
            <person name="Sims S."/>
            <person name="Singer S.R."/>
            <person name="Sinharoy S."/>
            <person name="Sterck L."/>
            <person name="Viollet A."/>
            <person name="Wang B.B."/>
            <person name="Wang K."/>
            <person name="Wang M."/>
            <person name="Wang X."/>
            <person name="Warfsmann J."/>
            <person name="Weissenbach J."/>
            <person name="White D.D."/>
            <person name="White J.D."/>
            <person name="Wiley G.B."/>
            <person name="Wincker P."/>
            <person name="Xing Y."/>
            <person name="Yang L."/>
            <person name="Yao Z."/>
            <person name="Ying F."/>
            <person name="Zhai J."/>
            <person name="Zhou L."/>
            <person name="Zuber A."/>
            <person name="Denarie J."/>
            <person name="Dixon R.A."/>
            <person name="May G.D."/>
            <person name="Schwartz D.C."/>
            <person name="Rogers J."/>
            <person name="Quetier F."/>
            <person name="Town C.D."/>
            <person name="Roe B.A."/>
        </authorList>
    </citation>
    <scope>NUCLEOTIDE SEQUENCE [LARGE SCALE GENOMIC DNA]</scope>
    <source>
        <strain evidence="1">A17</strain>
        <strain evidence="2 3">cv. Jemalong A17</strain>
    </source>
</reference>
<protein>
    <submittedName>
        <fullName evidence="1">Transmembrane protein, putative</fullName>
    </submittedName>
</protein>
<keyword evidence="1" id="KW-0812">Transmembrane</keyword>
<dbReference type="HOGENOM" id="CLU_2376036_0_0_1"/>